<dbReference type="AlphaFoldDB" id="A0A6H9XME7"/>
<feature type="transmembrane region" description="Helical" evidence="1">
    <location>
        <begin position="243"/>
        <end position="262"/>
    </location>
</feature>
<keyword evidence="1" id="KW-1133">Transmembrane helix</keyword>
<keyword evidence="1" id="KW-0812">Transmembrane</keyword>
<gene>
    <name evidence="2" type="ORF">NCTC10254_00183</name>
</gene>
<protein>
    <submittedName>
        <fullName evidence="2">Uncharacterized protein</fullName>
    </submittedName>
</protein>
<dbReference type="EMBL" id="UARK01000001">
    <property type="protein sequence ID" value="SPW23821.1"/>
    <property type="molecule type" value="Genomic_DNA"/>
</dbReference>
<evidence type="ECO:0000313" key="3">
    <source>
        <dbReference type="Proteomes" id="UP000249886"/>
    </source>
</evidence>
<evidence type="ECO:0000313" key="2">
    <source>
        <dbReference type="EMBL" id="SPW23821.1"/>
    </source>
</evidence>
<sequence>MAAHAGLAVAEDLDVNTQLADVIADEQENLTNENQNMNQQDASGNGVMSEQQERIIALLDETIKIADEAIAIAQAKDLGNESYDAAKIKQQAVDLRETAAMTHDKDVLRALEFRARVLKEAAVDVKRKASNVGASEADVVKVRQETSQAIDAFLKEIDETLAIAEKKEQTDSLKNYVRLARMSKANAELMKQKLPTLGLEELQELKDNIDIASVGFRNNLGAAIKGAPDRSDQGSSTDSGVRGIIAVILGVLGVGAIVAAIMQFGGPALKNLGVNLPGIPQR</sequence>
<keyword evidence="1" id="KW-0472">Membrane</keyword>
<name>A0A6H9XME7_9CORY</name>
<comment type="caution">
    <text evidence="2">The sequence shown here is derived from an EMBL/GenBank/DDBJ whole genome shotgun (WGS) entry which is preliminary data.</text>
</comment>
<dbReference type="Proteomes" id="UP000249886">
    <property type="component" value="Unassembled WGS sequence"/>
</dbReference>
<reference evidence="2 3" key="1">
    <citation type="submission" date="2018-06" db="EMBL/GenBank/DDBJ databases">
        <authorList>
            <consortium name="Pathogen Informatics"/>
            <person name="Doyle S."/>
        </authorList>
    </citation>
    <scope>NUCLEOTIDE SEQUENCE [LARGE SCALE GENOMIC DNA]</scope>
    <source>
        <strain evidence="2 3">NCTC10254</strain>
    </source>
</reference>
<organism evidence="2 3">
    <name type="scientific">Corynebacterium matruchotii</name>
    <dbReference type="NCBI Taxonomy" id="43768"/>
    <lineage>
        <taxon>Bacteria</taxon>
        <taxon>Bacillati</taxon>
        <taxon>Actinomycetota</taxon>
        <taxon>Actinomycetes</taxon>
        <taxon>Mycobacteriales</taxon>
        <taxon>Corynebacteriaceae</taxon>
        <taxon>Corynebacterium</taxon>
    </lineage>
</organism>
<evidence type="ECO:0000256" key="1">
    <source>
        <dbReference type="SAM" id="Phobius"/>
    </source>
</evidence>
<accession>A0A6H9XME7</accession>
<proteinExistence type="predicted"/>